<accession>A0A8T0DYK4</accession>
<dbReference type="GO" id="GO:0007017">
    <property type="term" value="P:microtubule-based process"/>
    <property type="evidence" value="ECO:0007669"/>
    <property type="project" value="InterPro"/>
</dbReference>
<dbReference type="OrthoDB" id="6243318at2759"/>
<name>A0A8T0DYK4_9TREM</name>
<dbReference type="InterPro" id="IPR037177">
    <property type="entry name" value="DLC_sf"/>
</dbReference>
<dbReference type="InterPro" id="IPR018247">
    <property type="entry name" value="EF_Hand_1_Ca_BS"/>
</dbReference>
<protein>
    <submittedName>
        <fullName evidence="2">Uncharacterized protein</fullName>
    </submittedName>
</protein>
<dbReference type="CDD" id="cd21454">
    <property type="entry name" value="DLC-like_TAL"/>
    <property type="match status" value="1"/>
</dbReference>
<evidence type="ECO:0000313" key="2">
    <source>
        <dbReference type="EMBL" id="KAF8572208.1"/>
    </source>
</evidence>
<proteinExistence type="predicted"/>
<dbReference type="SUPFAM" id="SSF54648">
    <property type="entry name" value="DLC"/>
    <property type="match status" value="1"/>
</dbReference>
<dbReference type="AlphaFoldDB" id="A0A8T0DYK4"/>
<reference evidence="2 3" key="1">
    <citation type="submission" date="2019-07" db="EMBL/GenBank/DDBJ databases">
        <title>Annotation for the trematode Paragonimus westermani.</title>
        <authorList>
            <person name="Choi Y.-J."/>
        </authorList>
    </citation>
    <scope>NUCLEOTIDE SEQUENCE [LARGE SCALE GENOMIC DNA]</scope>
    <source>
        <strain evidence="2">180907_Pwestermani</strain>
    </source>
</reference>
<keyword evidence="3" id="KW-1185">Reference proteome</keyword>
<dbReference type="Pfam" id="PF01221">
    <property type="entry name" value="Dynein_light"/>
    <property type="match status" value="1"/>
</dbReference>
<sequence length="210" mass="24701">MHARRYKWDNKKTFIQSLGLNGNVSNSKKTHNSHRMDANVKQFVELDTEHKEYLLTDDLDNLQKEKKMKENVVAEWKSKYDKNNTGKITLSEVCKVQGVDIKEARKQYGTPPPELAGVEIIETDMPEAMRVKVCQMIDEGMETHEKDEAGLVNYLKKELDSKFGRLWHVVTVYGRYYTFYTYEMGYNFTFKKNDRIFIVYKTPDCEELSK</sequence>
<dbReference type="Proteomes" id="UP000699462">
    <property type="component" value="Unassembled WGS sequence"/>
</dbReference>
<comment type="caution">
    <text evidence="2">The sequence shown here is derived from an EMBL/GenBank/DDBJ whole genome shotgun (WGS) entry which is preliminary data.</text>
</comment>
<dbReference type="Gene3D" id="3.30.740.10">
    <property type="entry name" value="Protein Inhibitor Of Neuronal Nitric Oxide Synthase"/>
    <property type="match status" value="1"/>
</dbReference>
<gene>
    <name evidence="2" type="ORF">P879_01701</name>
</gene>
<dbReference type="SUPFAM" id="SSF47473">
    <property type="entry name" value="EF-hand"/>
    <property type="match status" value="1"/>
</dbReference>
<organism evidence="2 3">
    <name type="scientific">Paragonimus westermani</name>
    <dbReference type="NCBI Taxonomy" id="34504"/>
    <lineage>
        <taxon>Eukaryota</taxon>
        <taxon>Metazoa</taxon>
        <taxon>Spiralia</taxon>
        <taxon>Lophotrochozoa</taxon>
        <taxon>Platyhelminthes</taxon>
        <taxon>Trematoda</taxon>
        <taxon>Digenea</taxon>
        <taxon>Plagiorchiida</taxon>
        <taxon>Troglotremata</taxon>
        <taxon>Troglotrematidae</taxon>
        <taxon>Paragonimus</taxon>
    </lineage>
</organism>
<dbReference type="InterPro" id="IPR011992">
    <property type="entry name" value="EF-hand-dom_pair"/>
</dbReference>
<dbReference type="PROSITE" id="PS00018">
    <property type="entry name" value="EF_HAND_1"/>
    <property type="match status" value="1"/>
</dbReference>
<dbReference type="Gene3D" id="1.10.238.10">
    <property type="entry name" value="EF-hand"/>
    <property type="match status" value="1"/>
</dbReference>
<keyword evidence="1" id="KW-0106">Calcium</keyword>
<evidence type="ECO:0000313" key="3">
    <source>
        <dbReference type="Proteomes" id="UP000699462"/>
    </source>
</evidence>
<dbReference type="InterPro" id="IPR001372">
    <property type="entry name" value="Dynein_light_chain_typ-1/2"/>
</dbReference>
<evidence type="ECO:0000256" key="1">
    <source>
        <dbReference type="ARBA" id="ARBA00022837"/>
    </source>
</evidence>
<dbReference type="SMART" id="SM01375">
    <property type="entry name" value="Dynein_light"/>
    <property type="match status" value="1"/>
</dbReference>
<dbReference type="EMBL" id="JTDF01000133">
    <property type="protein sequence ID" value="KAF8572208.1"/>
    <property type="molecule type" value="Genomic_DNA"/>
</dbReference>
<dbReference type="GO" id="GO:0030286">
    <property type="term" value="C:dynein complex"/>
    <property type="evidence" value="ECO:0007669"/>
    <property type="project" value="InterPro"/>
</dbReference>